<organism evidence="1 2">
    <name type="scientific">Jimgerdemannia flammicorona</name>
    <dbReference type="NCBI Taxonomy" id="994334"/>
    <lineage>
        <taxon>Eukaryota</taxon>
        <taxon>Fungi</taxon>
        <taxon>Fungi incertae sedis</taxon>
        <taxon>Mucoromycota</taxon>
        <taxon>Mucoromycotina</taxon>
        <taxon>Endogonomycetes</taxon>
        <taxon>Endogonales</taxon>
        <taxon>Endogonaceae</taxon>
        <taxon>Jimgerdemannia</taxon>
    </lineage>
</organism>
<name>A0A433A1N2_9FUNG</name>
<accession>A0A433A1N2</accession>
<keyword evidence="2" id="KW-1185">Reference proteome</keyword>
<sequence>MMAAGIAGLEIHMEKGEE</sequence>
<feature type="non-terminal residue" evidence="1">
    <location>
        <position position="18"/>
    </location>
</feature>
<dbReference type="EMBL" id="RBNI01020516">
    <property type="protein sequence ID" value="RUO96586.1"/>
    <property type="molecule type" value="Genomic_DNA"/>
</dbReference>
<dbReference type="Proteomes" id="UP000268093">
    <property type="component" value="Unassembled WGS sequence"/>
</dbReference>
<gene>
    <name evidence="1" type="ORF">BC936DRAFT_141794</name>
</gene>
<comment type="caution">
    <text evidence="1">The sequence shown here is derived from an EMBL/GenBank/DDBJ whole genome shotgun (WGS) entry which is preliminary data.</text>
</comment>
<reference evidence="1 2" key="1">
    <citation type="journal article" date="2018" name="New Phytol.">
        <title>Phylogenomics of Endogonaceae and evolution of mycorrhizas within Mucoromycota.</title>
        <authorList>
            <person name="Chang Y."/>
            <person name="Desiro A."/>
            <person name="Na H."/>
            <person name="Sandor L."/>
            <person name="Lipzen A."/>
            <person name="Clum A."/>
            <person name="Barry K."/>
            <person name="Grigoriev I.V."/>
            <person name="Martin F.M."/>
            <person name="Stajich J.E."/>
            <person name="Smith M.E."/>
            <person name="Bonito G."/>
            <person name="Spatafora J.W."/>
        </authorList>
    </citation>
    <scope>NUCLEOTIDE SEQUENCE [LARGE SCALE GENOMIC DNA]</scope>
    <source>
        <strain evidence="1 2">GMNB39</strain>
    </source>
</reference>
<protein>
    <submittedName>
        <fullName evidence="1">Uncharacterized protein</fullName>
    </submittedName>
</protein>
<dbReference type="AlphaFoldDB" id="A0A433A1N2"/>
<evidence type="ECO:0000313" key="2">
    <source>
        <dbReference type="Proteomes" id="UP000268093"/>
    </source>
</evidence>
<evidence type="ECO:0000313" key="1">
    <source>
        <dbReference type="EMBL" id="RUO96586.1"/>
    </source>
</evidence>
<proteinExistence type="predicted"/>